<dbReference type="GO" id="GO:0004521">
    <property type="term" value="F:RNA endonuclease activity"/>
    <property type="evidence" value="ECO:0007669"/>
    <property type="project" value="TreeGrafter"/>
</dbReference>
<keyword evidence="2" id="KW-0540">Nuclease</keyword>
<proteinExistence type="evidence at transcript level"/>
<evidence type="ECO:0000259" key="7">
    <source>
        <dbReference type="SMART" id="SM00477"/>
    </source>
</evidence>
<protein>
    <submittedName>
        <fullName evidence="9">Double stranded RNA degrading enzyme 2</fullName>
    </submittedName>
</protein>
<keyword evidence="5" id="KW-0479">Metal-binding</keyword>
<evidence type="ECO:0000256" key="6">
    <source>
        <dbReference type="SAM" id="SignalP"/>
    </source>
</evidence>
<dbReference type="EMBL" id="KY274845">
    <property type="protein sequence ID" value="ARW74135.1"/>
    <property type="molecule type" value="mRNA"/>
</dbReference>
<sequence length="405" mass="43752">MASLPLPLVLAALLATAGHASPLPRAGCSVDVSGSDMPDPQPLLLKPGGSKDVHGFVTPDSSGVISLDQNEQIIVACPDNSLQVTGQSQATATCVSGTTFSIDGQSYDFGDLRCRSQPKPSGQKSGSCGSGGQYQLLNLGFQVGSDFYTLIEACFDDSSYITVYDHFTMVAEMGGKQSGFDRPNWLDGGFYGNIDVDKQYKRATQAVTVGNLLGSSDLGNKYISQSNDYFLSKGHLTAKADFMLGAQEYATFLYVNAAPQWQTFNGANWNSMENSVRSYAANKRVELEIYTGTHGITTLPDVNNVETELYLYADGSKYIPVPKIFWKIVYNANTKAAVVFVGVNNPYIDNPGSDYYVCTDVCSKISWVSWKATDQVKGYSYCCEYADFKNAVSDAPSLSVSSLLT</sequence>
<evidence type="ECO:0000259" key="8">
    <source>
        <dbReference type="SMART" id="SM00892"/>
    </source>
</evidence>
<evidence type="ECO:0000256" key="4">
    <source>
        <dbReference type="PIRSR" id="PIRSR640255-1"/>
    </source>
</evidence>
<evidence type="ECO:0000256" key="3">
    <source>
        <dbReference type="ARBA" id="ARBA00022759"/>
    </source>
</evidence>
<dbReference type="InterPro" id="IPR020821">
    <property type="entry name" value="ENPP1-3/EXOG-like_nuc-like"/>
</dbReference>
<evidence type="ECO:0000313" key="9">
    <source>
        <dbReference type="EMBL" id="ARW74135.1"/>
    </source>
</evidence>
<feature type="signal peptide" evidence="6">
    <location>
        <begin position="1"/>
        <end position="20"/>
    </location>
</feature>
<feature type="active site" description="Proton acceptor" evidence="4">
    <location>
        <position position="235"/>
    </location>
</feature>
<feature type="chain" id="PRO_5013300598" evidence="6">
    <location>
        <begin position="21"/>
        <end position="405"/>
    </location>
</feature>
<keyword evidence="3" id="KW-0378">Hydrolase</keyword>
<dbReference type="GO" id="GO:0046872">
    <property type="term" value="F:metal ion binding"/>
    <property type="evidence" value="ECO:0007669"/>
    <property type="project" value="UniProtKB-KW"/>
</dbReference>
<dbReference type="SMART" id="SM00477">
    <property type="entry name" value="NUC"/>
    <property type="match status" value="1"/>
</dbReference>
<evidence type="ECO:0000256" key="2">
    <source>
        <dbReference type="ARBA" id="ARBA00022722"/>
    </source>
</evidence>
<dbReference type="GO" id="GO:0005634">
    <property type="term" value="C:nucleus"/>
    <property type="evidence" value="ECO:0007669"/>
    <property type="project" value="TreeGrafter"/>
</dbReference>
<accession>A0A1Z1N404</accession>
<evidence type="ECO:0000256" key="1">
    <source>
        <dbReference type="ARBA" id="ARBA00010052"/>
    </source>
</evidence>
<evidence type="ECO:0000256" key="5">
    <source>
        <dbReference type="PIRSR" id="PIRSR640255-2"/>
    </source>
</evidence>
<dbReference type="InterPro" id="IPR040255">
    <property type="entry name" value="Non-specific_endonuclease"/>
</dbReference>
<comment type="similarity">
    <text evidence="1">Belongs to the DNA/RNA non-specific endonuclease family.</text>
</comment>
<dbReference type="GO" id="GO:0000014">
    <property type="term" value="F:single-stranded DNA endodeoxyribonuclease activity"/>
    <property type="evidence" value="ECO:0007669"/>
    <property type="project" value="TreeGrafter"/>
</dbReference>
<dbReference type="PANTHER" id="PTHR13966">
    <property type="entry name" value="ENDONUCLEASE RELATED"/>
    <property type="match status" value="1"/>
</dbReference>
<dbReference type="GO" id="GO:0006309">
    <property type="term" value="P:apoptotic DNA fragmentation"/>
    <property type="evidence" value="ECO:0007669"/>
    <property type="project" value="TreeGrafter"/>
</dbReference>
<feature type="domain" description="ENPP1-3/EXOG-like endonuclease/phosphodiesterase" evidence="7">
    <location>
        <begin position="157"/>
        <end position="376"/>
    </location>
</feature>
<keyword evidence="6" id="KW-0732">Signal</keyword>
<dbReference type="Gene3D" id="3.40.570.10">
    <property type="entry name" value="Extracellular Endonuclease, subunit A"/>
    <property type="match status" value="1"/>
</dbReference>
<dbReference type="SUPFAM" id="SSF54060">
    <property type="entry name" value="His-Me finger endonucleases"/>
    <property type="match status" value="1"/>
</dbReference>
<dbReference type="InterPro" id="IPR044925">
    <property type="entry name" value="His-Me_finger_sf"/>
</dbReference>
<dbReference type="GO" id="GO:0003676">
    <property type="term" value="F:nucleic acid binding"/>
    <property type="evidence" value="ECO:0007669"/>
    <property type="project" value="InterPro"/>
</dbReference>
<organism evidence="9">
    <name type="scientific">Locusta migratoria</name>
    <name type="common">Migratory locust</name>
    <dbReference type="NCBI Taxonomy" id="7004"/>
    <lineage>
        <taxon>Eukaryota</taxon>
        <taxon>Metazoa</taxon>
        <taxon>Ecdysozoa</taxon>
        <taxon>Arthropoda</taxon>
        <taxon>Hexapoda</taxon>
        <taxon>Insecta</taxon>
        <taxon>Pterygota</taxon>
        <taxon>Neoptera</taxon>
        <taxon>Polyneoptera</taxon>
        <taxon>Orthoptera</taxon>
        <taxon>Caelifera</taxon>
        <taxon>Acrididea</taxon>
        <taxon>Acridomorpha</taxon>
        <taxon>Acridoidea</taxon>
        <taxon>Acrididae</taxon>
        <taxon>Oedipodinae</taxon>
        <taxon>Locusta</taxon>
    </lineage>
</organism>
<dbReference type="Pfam" id="PF01223">
    <property type="entry name" value="Endonuclease_NS"/>
    <property type="match status" value="1"/>
</dbReference>
<name>A0A1Z1N404_LOCMI</name>
<reference evidence="9" key="1">
    <citation type="journal article" date="2017" name="Insect Biochem. Mol. Biol.">
        <title>A double-stranded RNA degrading enzyme reduces the efficiency of oral RNA interference in migratory locust.</title>
        <authorList>
            <person name="Song H."/>
            <person name="Zhang J."/>
            <person name="Li D."/>
            <person name="Cooper A.M.W."/>
            <person name="Silver K."/>
            <person name="Li T."/>
            <person name="Liu X."/>
            <person name="Ma E."/>
            <person name="Zhu K.Y."/>
            <person name="Zhang J."/>
        </authorList>
    </citation>
    <scope>NUCLEOTIDE SEQUENCE</scope>
</reference>
<dbReference type="AlphaFoldDB" id="A0A1Z1N404"/>
<feature type="binding site" evidence="5">
    <location>
        <position position="265"/>
    </location>
    <ligand>
        <name>Mg(2+)</name>
        <dbReference type="ChEBI" id="CHEBI:18420"/>
        <note>catalytic</note>
    </ligand>
</feature>
<dbReference type="InterPro" id="IPR001604">
    <property type="entry name" value="Endo_G_ENPP1-like_dom"/>
</dbReference>
<dbReference type="GO" id="GO:0005743">
    <property type="term" value="C:mitochondrial inner membrane"/>
    <property type="evidence" value="ECO:0007669"/>
    <property type="project" value="TreeGrafter"/>
</dbReference>
<dbReference type="FunFam" id="3.40.570.10:FF:000007">
    <property type="entry name" value="Alkaline nuclease"/>
    <property type="match status" value="1"/>
</dbReference>
<dbReference type="InterPro" id="IPR044929">
    <property type="entry name" value="DNA/RNA_non-sp_Endonuclease_sf"/>
</dbReference>
<dbReference type="SMART" id="SM00892">
    <property type="entry name" value="Endonuclease_NS"/>
    <property type="match status" value="1"/>
</dbReference>
<keyword evidence="3" id="KW-0255">Endonuclease</keyword>
<dbReference type="CDD" id="cd00091">
    <property type="entry name" value="NUC"/>
    <property type="match status" value="1"/>
</dbReference>
<dbReference type="PANTHER" id="PTHR13966:SF19">
    <property type="entry name" value="NUCLEASE EXOG, MITOCHONDRIAL"/>
    <property type="match status" value="1"/>
</dbReference>
<feature type="domain" description="DNA/RNA non-specific endonuclease/pyrophosphatase/phosphodiesterase" evidence="8">
    <location>
        <begin position="147"/>
        <end position="388"/>
    </location>
</feature>